<proteinExistence type="predicted"/>
<name>A0AAP0KXJ7_9MAGN</name>
<gene>
    <name evidence="1" type="ORF">Syun_006797</name>
</gene>
<keyword evidence="2" id="KW-1185">Reference proteome</keyword>
<protein>
    <submittedName>
        <fullName evidence="1">Uncharacterized protein</fullName>
    </submittedName>
</protein>
<accession>A0AAP0KXJ7</accession>
<comment type="caution">
    <text evidence="1">The sequence shown here is derived from an EMBL/GenBank/DDBJ whole genome shotgun (WGS) entry which is preliminary data.</text>
</comment>
<evidence type="ECO:0000313" key="1">
    <source>
        <dbReference type="EMBL" id="KAK9160456.1"/>
    </source>
</evidence>
<organism evidence="1 2">
    <name type="scientific">Stephania yunnanensis</name>
    <dbReference type="NCBI Taxonomy" id="152371"/>
    <lineage>
        <taxon>Eukaryota</taxon>
        <taxon>Viridiplantae</taxon>
        <taxon>Streptophyta</taxon>
        <taxon>Embryophyta</taxon>
        <taxon>Tracheophyta</taxon>
        <taxon>Spermatophyta</taxon>
        <taxon>Magnoliopsida</taxon>
        <taxon>Ranunculales</taxon>
        <taxon>Menispermaceae</taxon>
        <taxon>Menispermoideae</taxon>
        <taxon>Cissampelideae</taxon>
        <taxon>Stephania</taxon>
    </lineage>
</organism>
<dbReference type="Proteomes" id="UP001420932">
    <property type="component" value="Unassembled WGS sequence"/>
</dbReference>
<sequence>MLSSDRMGAPPWHAAARAARVVRQLRSAFLALFARSAGHHVGPFRGKADDCDGSCASNLKLLGAMNCWCIMLVRACGWGRWKTVYKWLCLFSSSCVHLKKTSCALNIVPSLPGKGGQCGVSLVSSRNATWLICPVVICLSQRLSHACVRIPSKRESSARVDYVPPLYTHTPSLLPIEWSGEVFGSRRRGGFAADDVARSPLEPYHLEEGEVVTRFP</sequence>
<reference evidence="1 2" key="1">
    <citation type="submission" date="2024-01" db="EMBL/GenBank/DDBJ databases">
        <title>Genome assemblies of Stephania.</title>
        <authorList>
            <person name="Yang L."/>
        </authorList>
    </citation>
    <scope>NUCLEOTIDE SEQUENCE [LARGE SCALE GENOMIC DNA]</scope>
    <source>
        <strain evidence="1">YNDBR</strain>
        <tissue evidence="1">Leaf</tissue>
    </source>
</reference>
<dbReference type="AlphaFoldDB" id="A0AAP0KXJ7"/>
<evidence type="ECO:0000313" key="2">
    <source>
        <dbReference type="Proteomes" id="UP001420932"/>
    </source>
</evidence>
<dbReference type="EMBL" id="JBBNAF010000003">
    <property type="protein sequence ID" value="KAK9160456.1"/>
    <property type="molecule type" value="Genomic_DNA"/>
</dbReference>